<dbReference type="Proteomes" id="UP000191661">
    <property type="component" value="Unassembled WGS sequence"/>
</dbReference>
<feature type="transmembrane region" description="Helical" evidence="5">
    <location>
        <begin position="227"/>
        <end position="250"/>
    </location>
</feature>
<dbReference type="InterPro" id="IPR003339">
    <property type="entry name" value="ABC/ECF_trnsptr_transmembrane"/>
</dbReference>
<keyword evidence="7" id="KW-1185">Reference proteome</keyword>
<keyword evidence="4 5" id="KW-0472">Membrane</keyword>
<keyword evidence="2 5" id="KW-0812">Transmembrane</keyword>
<gene>
    <name evidence="6" type="ORF">MBBAR_3c01080</name>
</gene>
<protein>
    <submittedName>
        <fullName evidence="6">ABC-type transporter, permease component</fullName>
    </submittedName>
</protein>
<comment type="subcellular location">
    <subcellularLocation>
        <location evidence="1">Membrane</location>
        <topology evidence="1">Multi-pass membrane protein</topology>
    </subcellularLocation>
</comment>
<evidence type="ECO:0000313" key="6">
    <source>
        <dbReference type="EMBL" id="OQD59452.1"/>
    </source>
</evidence>
<feature type="transmembrane region" description="Helical" evidence="5">
    <location>
        <begin position="55"/>
        <end position="73"/>
    </location>
</feature>
<comment type="caution">
    <text evidence="6">The sequence shown here is derived from an EMBL/GenBank/DDBJ whole genome shotgun (WGS) entry which is preliminary data.</text>
</comment>
<dbReference type="RefSeq" id="WP_080459683.1">
    <property type="nucleotide sequence ID" value="NZ_JXMW01000003.1"/>
</dbReference>
<feature type="transmembrane region" description="Helical" evidence="5">
    <location>
        <begin position="12"/>
        <end position="43"/>
    </location>
</feature>
<dbReference type="EMBL" id="JXMW01000003">
    <property type="protein sequence ID" value="OQD59452.1"/>
    <property type="molecule type" value="Genomic_DNA"/>
</dbReference>
<evidence type="ECO:0000256" key="5">
    <source>
        <dbReference type="SAM" id="Phobius"/>
    </source>
</evidence>
<evidence type="ECO:0000256" key="2">
    <source>
        <dbReference type="ARBA" id="ARBA00022692"/>
    </source>
</evidence>
<dbReference type="GO" id="GO:0005886">
    <property type="term" value="C:plasma membrane"/>
    <property type="evidence" value="ECO:0007669"/>
    <property type="project" value="UniProtKB-ARBA"/>
</dbReference>
<dbReference type="OrthoDB" id="70709at2157"/>
<evidence type="ECO:0000256" key="1">
    <source>
        <dbReference type="ARBA" id="ARBA00004141"/>
    </source>
</evidence>
<dbReference type="AlphaFoldDB" id="A0A1V6N499"/>
<organism evidence="6 7">
    <name type="scientific">Methanobrevibacter arboriphilus JCM 13429 = DSM 1125</name>
    <dbReference type="NCBI Taxonomy" id="1300164"/>
    <lineage>
        <taxon>Archaea</taxon>
        <taxon>Methanobacteriati</taxon>
        <taxon>Methanobacteriota</taxon>
        <taxon>Methanomada group</taxon>
        <taxon>Methanobacteria</taxon>
        <taxon>Methanobacteriales</taxon>
        <taxon>Methanobacteriaceae</taxon>
        <taxon>Methanobrevibacter</taxon>
    </lineage>
</organism>
<evidence type="ECO:0000256" key="3">
    <source>
        <dbReference type="ARBA" id="ARBA00022989"/>
    </source>
</evidence>
<dbReference type="CDD" id="cd16914">
    <property type="entry name" value="EcfT"/>
    <property type="match status" value="1"/>
</dbReference>
<accession>A0A1V6N499</accession>
<feature type="transmembrane region" description="Helical" evidence="5">
    <location>
        <begin position="93"/>
        <end position="118"/>
    </location>
</feature>
<feature type="transmembrane region" description="Helical" evidence="5">
    <location>
        <begin position="130"/>
        <end position="152"/>
    </location>
</feature>
<name>A0A1V6N499_METAZ</name>
<evidence type="ECO:0000256" key="4">
    <source>
        <dbReference type="ARBA" id="ARBA00023136"/>
    </source>
</evidence>
<proteinExistence type="predicted"/>
<feature type="transmembrane region" description="Helical" evidence="5">
    <location>
        <begin position="270"/>
        <end position="288"/>
    </location>
</feature>
<evidence type="ECO:0000313" key="7">
    <source>
        <dbReference type="Proteomes" id="UP000191661"/>
    </source>
</evidence>
<sequence>MNLNTIHPGVISVYYIILILFSLLFNNIYYLMSLLIFIILLIYLQRGEKEIVTTLKYFIPMSLIIIILNPLFSHVGTTKIYLFNNLFNNAFNGYFITLESLVYGFLMAFSLLIILLLFLSFNKYVDYQKILYLISNHFPTVSMIGVMAMRFIPLLNYRLGEVNKIFKFNHDNSNEKRIDKVRKMGSMLAIVISWSLEESMLTAKSMKARGYGITERTSYLKYNIHKIDIIIILIIAITSILSLIGLYYGFGNIEIYPTLDTSFFKFPLNMYYIIFLFLLSPLIFLELMERILWKYHGKNYGNGGKYGTNKIQ</sequence>
<reference evidence="6 7" key="1">
    <citation type="submission" date="2014-12" db="EMBL/GenBank/DDBJ databases">
        <title>Genome sequence of Methanobrevibacter arboriphilicus DH1, DSM1125.</title>
        <authorList>
            <person name="Poehlein A."/>
            <person name="Thauer R.K."/>
            <person name="Seedorf H."/>
            <person name="Daniel R."/>
        </authorList>
    </citation>
    <scope>NUCLEOTIDE SEQUENCE [LARGE SCALE GENOMIC DNA]</scope>
    <source>
        <strain evidence="6 7">DH1</strain>
    </source>
</reference>
<keyword evidence="3 5" id="KW-1133">Transmembrane helix</keyword>